<dbReference type="AlphaFoldDB" id="A0AAD9HGW0"/>
<gene>
    <name evidence="1" type="ORF">LX32DRAFT_380173</name>
</gene>
<keyword evidence="2" id="KW-1185">Reference proteome</keyword>
<evidence type="ECO:0000313" key="1">
    <source>
        <dbReference type="EMBL" id="KAK2028891.1"/>
    </source>
</evidence>
<sequence length="201" mass="22541">MNYIQPPGDVLNASCPSPPCPPLPSMRTSLLLEVMPRPRPIATREIPDGPLAGCDVVGRGVHIVGFQGFVSLPVHLFLLLSRPSYSSSSSSSYVPRSGPPLWTPFVIRKRPLTLCLPNLRVVPLFHIHAHARTRTHKNRKNLGYFVCRLLVHCIKWVMVHDVRDILLTNATVLWHLPRRPPHFLSTTTTTTTHVRHPGSKQ</sequence>
<organism evidence="1 2">
    <name type="scientific">Colletotrichum zoysiae</name>
    <dbReference type="NCBI Taxonomy" id="1216348"/>
    <lineage>
        <taxon>Eukaryota</taxon>
        <taxon>Fungi</taxon>
        <taxon>Dikarya</taxon>
        <taxon>Ascomycota</taxon>
        <taxon>Pezizomycotina</taxon>
        <taxon>Sordariomycetes</taxon>
        <taxon>Hypocreomycetidae</taxon>
        <taxon>Glomerellales</taxon>
        <taxon>Glomerellaceae</taxon>
        <taxon>Colletotrichum</taxon>
        <taxon>Colletotrichum graminicola species complex</taxon>
    </lineage>
</organism>
<accession>A0AAD9HGW0</accession>
<reference evidence="1" key="1">
    <citation type="submission" date="2021-06" db="EMBL/GenBank/DDBJ databases">
        <title>Comparative genomics, transcriptomics and evolutionary studies reveal genomic signatures of adaptation to plant cell wall in hemibiotrophic fungi.</title>
        <authorList>
            <consortium name="DOE Joint Genome Institute"/>
            <person name="Baroncelli R."/>
            <person name="Diaz J.F."/>
            <person name="Benocci T."/>
            <person name="Peng M."/>
            <person name="Battaglia E."/>
            <person name="Haridas S."/>
            <person name="Andreopoulos W."/>
            <person name="Labutti K."/>
            <person name="Pangilinan J."/>
            <person name="Floch G.L."/>
            <person name="Makela M.R."/>
            <person name="Henrissat B."/>
            <person name="Grigoriev I.V."/>
            <person name="Crouch J.A."/>
            <person name="De Vries R.P."/>
            <person name="Sukno S.A."/>
            <person name="Thon M.R."/>
        </authorList>
    </citation>
    <scope>NUCLEOTIDE SEQUENCE</scope>
    <source>
        <strain evidence="1">MAFF235873</strain>
    </source>
</reference>
<dbReference type="Proteomes" id="UP001232148">
    <property type="component" value="Unassembled WGS sequence"/>
</dbReference>
<protein>
    <submittedName>
        <fullName evidence="1">Uncharacterized protein</fullName>
    </submittedName>
</protein>
<evidence type="ECO:0000313" key="2">
    <source>
        <dbReference type="Proteomes" id="UP001232148"/>
    </source>
</evidence>
<name>A0AAD9HGW0_9PEZI</name>
<dbReference type="EMBL" id="MU842871">
    <property type="protein sequence ID" value="KAK2028891.1"/>
    <property type="molecule type" value="Genomic_DNA"/>
</dbReference>
<comment type="caution">
    <text evidence="1">The sequence shown here is derived from an EMBL/GenBank/DDBJ whole genome shotgun (WGS) entry which is preliminary data.</text>
</comment>
<proteinExistence type="predicted"/>